<gene>
    <name evidence="9" type="primary">ung</name>
    <name evidence="13" type="ORF">EDD57_1049</name>
</gene>
<dbReference type="InterPro" id="IPR018085">
    <property type="entry name" value="Ura-DNA_Glyclase_AS"/>
</dbReference>
<evidence type="ECO:0000256" key="4">
    <source>
        <dbReference type="ARBA" id="ARBA00012030"/>
    </source>
</evidence>
<accession>A0A4R2SFF9</accession>
<evidence type="ECO:0000256" key="6">
    <source>
        <dbReference type="ARBA" id="ARBA00022763"/>
    </source>
</evidence>
<keyword evidence="6 9" id="KW-0227">DNA damage</keyword>
<dbReference type="GO" id="GO:0005737">
    <property type="term" value="C:cytoplasm"/>
    <property type="evidence" value="ECO:0007669"/>
    <property type="project" value="UniProtKB-SubCell"/>
</dbReference>
<evidence type="ECO:0000256" key="5">
    <source>
        <dbReference type="ARBA" id="ARBA00018429"/>
    </source>
</evidence>
<reference evidence="13 14" key="1">
    <citation type="submission" date="2019-03" db="EMBL/GenBank/DDBJ databases">
        <title>Genomic Encyclopedia of Type Strains, Phase IV (KMG-IV): sequencing the most valuable type-strain genomes for metagenomic binning, comparative biology and taxonomic classification.</title>
        <authorList>
            <person name="Goeker M."/>
        </authorList>
    </citation>
    <scope>NUCLEOTIDE SEQUENCE [LARGE SCALE GENOMIC DNA]</scope>
    <source>
        <strain evidence="13 14">DSM 46831</strain>
    </source>
</reference>
<feature type="active site" description="Proton acceptor" evidence="9 10">
    <location>
        <position position="65"/>
    </location>
</feature>
<comment type="function">
    <text evidence="2 9 11">Excises uracil residues from the DNA which can arise as a result of misincorporation of dUMP residues by DNA polymerase or due to deamination of cytosine.</text>
</comment>
<evidence type="ECO:0000259" key="12">
    <source>
        <dbReference type="SMART" id="SM00986"/>
    </source>
</evidence>
<dbReference type="Proteomes" id="UP000294746">
    <property type="component" value="Unassembled WGS sequence"/>
</dbReference>
<dbReference type="InterPro" id="IPR005122">
    <property type="entry name" value="Uracil-DNA_glycosylase-like"/>
</dbReference>
<dbReference type="OrthoDB" id="9804372at2"/>
<dbReference type="NCBIfam" id="NF003588">
    <property type="entry name" value="PRK05254.1-1"/>
    <property type="match status" value="1"/>
</dbReference>
<dbReference type="NCBIfam" id="NF003592">
    <property type="entry name" value="PRK05254.1-5"/>
    <property type="match status" value="1"/>
</dbReference>
<sequence length="226" mass="25589">MKAYFENDWDQVLTSIVHNDEFTGLLSKVEEERKTHTVYPKQEDLFSAFRLTSYADTKVVILGQDPYHGAGQAHGLSFSVQPGIKTPPSLKNIYKELESDLGIPAPNHGYLQSWAQQGVLLLNTILTVRESTPLAHKKMGWERFTDAVIQKCNEREQPVVFVLWGKPAQTKKKLITGQHHLILESVHPSPLSARGGFFGSKPFSHINQFLQKNKINPIDWSIPFID</sequence>
<dbReference type="GO" id="GO:0097510">
    <property type="term" value="P:base-excision repair, AP site formation via deaminated base removal"/>
    <property type="evidence" value="ECO:0007669"/>
    <property type="project" value="TreeGrafter"/>
</dbReference>
<keyword evidence="14" id="KW-1185">Reference proteome</keyword>
<dbReference type="PROSITE" id="PS00130">
    <property type="entry name" value="U_DNA_GLYCOSYLASE"/>
    <property type="match status" value="1"/>
</dbReference>
<dbReference type="SUPFAM" id="SSF52141">
    <property type="entry name" value="Uracil-DNA glycosylase-like"/>
    <property type="match status" value="1"/>
</dbReference>
<dbReference type="SMART" id="SM00987">
    <property type="entry name" value="UreE_C"/>
    <property type="match status" value="1"/>
</dbReference>
<dbReference type="PANTHER" id="PTHR11264:SF0">
    <property type="entry name" value="URACIL-DNA GLYCOSYLASE"/>
    <property type="match status" value="1"/>
</dbReference>
<comment type="caution">
    <text evidence="13">The sequence shown here is derived from an EMBL/GenBank/DDBJ whole genome shotgun (WGS) entry which is preliminary data.</text>
</comment>
<dbReference type="Gene3D" id="3.40.470.10">
    <property type="entry name" value="Uracil-DNA glycosylase-like domain"/>
    <property type="match status" value="1"/>
</dbReference>
<dbReference type="FunFam" id="3.40.470.10:FF:000001">
    <property type="entry name" value="Uracil-DNA glycosylase"/>
    <property type="match status" value="1"/>
</dbReference>
<evidence type="ECO:0000256" key="9">
    <source>
        <dbReference type="HAMAP-Rule" id="MF_00148"/>
    </source>
</evidence>
<proteinExistence type="inferred from homology"/>
<dbReference type="EMBL" id="SLXV01000004">
    <property type="protein sequence ID" value="TCP70030.1"/>
    <property type="molecule type" value="Genomic_DNA"/>
</dbReference>
<keyword evidence="7 9" id="KW-0378">Hydrolase</keyword>
<comment type="catalytic activity">
    <reaction evidence="1 9 11">
        <text>Hydrolyzes single-stranded DNA or mismatched double-stranded DNA and polynucleotides, releasing free uracil.</text>
        <dbReference type="EC" id="3.2.2.27"/>
    </reaction>
</comment>
<comment type="subcellular location">
    <subcellularLocation>
        <location evidence="9">Cytoplasm</location>
    </subcellularLocation>
</comment>
<evidence type="ECO:0000313" key="13">
    <source>
        <dbReference type="EMBL" id="TCP70030.1"/>
    </source>
</evidence>
<dbReference type="NCBIfam" id="NF003591">
    <property type="entry name" value="PRK05254.1-4"/>
    <property type="match status" value="1"/>
</dbReference>
<dbReference type="CDD" id="cd10027">
    <property type="entry name" value="UDG-F1-like"/>
    <property type="match status" value="1"/>
</dbReference>
<dbReference type="NCBIfam" id="NF003589">
    <property type="entry name" value="PRK05254.1-2"/>
    <property type="match status" value="1"/>
</dbReference>
<evidence type="ECO:0000256" key="3">
    <source>
        <dbReference type="ARBA" id="ARBA00008184"/>
    </source>
</evidence>
<evidence type="ECO:0000256" key="8">
    <source>
        <dbReference type="ARBA" id="ARBA00023204"/>
    </source>
</evidence>
<keyword evidence="8 9" id="KW-0234">DNA repair</keyword>
<dbReference type="InterPro" id="IPR036895">
    <property type="entry name" value="Uracil-DNA_glycosylase-like_sf"/>
</dbReference>
<evidence type="ECO:0000256" key="10">
    <source>
        <dbReference type="PROSITE-ProRule" id="PRU10072"/>
    </source>
</evidence>
<comment type="similarity">
    <text evidence="3 9 11">Belongs to the uracil-DNA glycosylase (UDG) superfamily. UNG family.</text>
</comment>
<dbReference type="GO" id="GO:0004844">
    <property type="term" value="F:uracil DNA N-glycosylase activity"/>
    <property type="evidence" value="ECO:0007669"/>
    <property type="project" value="UniProtKB-UniRule"/>
</dbReference>
<dbReference type="AlphaFoldDB" id="A0A4R2SFF9"/>
<evidence type="ECO:0000256" key="7">
    <source>
        <dbReference type="ARBA" id="ARBA00022801"/>
    </source>
</evidence>
<keyword evidence="9" id="KW-0963">Cytoplasm</keyword>
<dbReference type="EC" id="3.2.2.27" evidence="4 9"/>
<dbReference type="Pfam" id="PF03167">
    <property type="entry name" value="UDG"/>
    <property type="match status" value="1"/>
</dbReference>
<evidence type="ECO:0000256" key="1">
    <source>
        <dbReference type="ARBA" id="ARBA00001400"/>
    </source>
</evidence>
<dbReference type="RefSeq" id="WP_131847827.1">
    <property type="nucleotide sequence ID" value="NZ_SLXV01000004.1"/>
</dbReference>
<dbReference type="InterPro" id="IPR002043">
    <property type="entry name" value="UDG_fam1"/>
</dbReference>
<dbReference type="PANTHER" id="PTHR11264">
    <property type="entry name" value="URACIL-DNA GLYCOSYLASE"/>
    <property type="match status" value="1"/>
</dbReference>
<dbReference type="NCBIfam" id="TIGR00628">
    <property type="entry name" value="ung"/>
    <property type="match status" value="1"/>
</dbReference>
<protein>
    <recommendedName>
        <fullName evidence="5 9">Uracil-DNA glycosylase</fullName>
        <shortName evidence="9">UDG</shortName>
        <ecNumber evidence="4 9">3.2.2.27</ecNumber>
    </recommendedName>
</protein>
<dbReference type="SMART" id="SM00986">
    <property type="entry name" value="UDG"/>
    <property type="match status" value="1"/>
</dbReference>
<evidence type="ECO:0000256" key="2">
    <source>
        <dbReference type="ARBA" id="ARBA00002631"/>
    </source>
</evidence>
<feature type="domain" description="Uracil-DNA glycosylase-like" evidence="12">
    <location>
        <begin position="50"/>
        <end position="210"/>
    </location>
</feature>
<dbReference type="HAMAP" id="MF_00148">
    <property type="entry name" value="UDG"/>
    <property type="match status" value="1"/>
</dbReference>
<evidence type="ECO:0000256" key="11">
    <source>
        <dbReference type="RuleBase" id="RU003780"/>
    </source>
</evidence>
<name>A0A4R2SFF9_9BACL</name>
<organism evidence="13 14">
    <name type="scientific">Baia soyae</name>
    <dbReference type="NCBI Taxonomy" id="1544746"/>
    <lineage>
        <taxon>Bacteria</taxon>
        <taxon>Bacillati</taxon>
        <taxon>Bacillota</taxon>
        <taxon>Bacilli</taxon>
        <taxon>Bacillales</taxon>
        <taxon>Thermoactinomycetaceae</taxon>
        <taxon>Baia</taxon>
    </lineage>
</organism>
<evidence type="ECO:0000313" key="14">
    <source>
        <dbReference type="Proteomes" id="UP000294746"/>
    </source>
</evidence>